<dbReference type="AlphaFoldDB" id="A0A7L3KJ07"/>
<feature type="region of interest" description="Disordered" evidence="6">
    <location>
        <begin position="361"/>
        <end position="453"/>
    </location>
</feature>
<organism evidence="8 9">
    <name type="scientific">Drymodes brunneopygia</name>
    <dbReference type="NCBI Taxonomy" id="626378"/>
    <lineage>
        <taxon>Eukaryota</taxon>
        <taxon>Metazoa</taxon>
        <taxon>Chordata</taxon>
        <taxon>Craniata</taxon>
        <taxon>Vertebrata</taxon>
        <taxon>Euteleostomi</taxon>
        <taxon>Archelosauria</taxon>
        <taxon>Archosauria</taxon>
        <taxon>Dinosauria</taxon>
        <taxon>Saurischia</taxon>
        <taxon>Theropoda</taxon>
        <taxon>Coelurosauria</taxon>
        <taxon>Aves</taxon>
        <taxon>Neognathae</taxon>
        <taxon>Neoaves</taxon>
        <taxon>Telluraves</taxon>
        <taxon>Australaves</taxon>
        <taxon>Passeriformes</taxon>
        <taxon>Petroicidae</taxon>
        <taxon>Drymodes</taxon>
    </lineage>
</organism>
<dbReference type="GO" id="GO:0005930">
    <property type="term" value="C:axoneme"/>
    <property type="evidence" value="ECO:0007669"/>
    <property type="project" value="TreeGrafter"/>
</dbReference>
<feature type="compositionally biased region" description="Basic and acidic residues" evidence="6">
    <location>
        <begin position="384"/>
        <end position="394"/>
    </location>
</feature>
<evidence type="ECO:0000259" key="7">
    <source>
        <dbReference type="Pfam" id="PF15619"/>
    </source>
</evidence>
<evidence type="ECO:0000256" key="5">
    <source>
        <dbReference type="SAM" id="Coils"/>
    </source>
</evidence>
<dbReference type="Pfam" id="PF15619">
    <property type="entry name" value="Lebercilin"/>
    <property type="match status" value="1"/>
</dbReference>
<keyword evidence="2 5" id="KW-0175">Coiled coil</keyword>
<sequence>NAGGKKWPAAKTSYLNSSYLTLHSGVVYQDKNATAQRISSARLHKIKELRNEIFDLQRKIEESSLENQALKELNRRHARAIDRYNNAESHLQELLAGHHNEVKRLRGLLKMSQEAEKSTASELKRVEAELRRTKEDLKALVVLSEDKALAEREELDQRLLALNEMLEEKDERVKSLEMQLKRNSCTFSRRLANESKKILEAAMITKNLLMEINIVHQKIKEKDRQLYIKNIYANRMPKAVRDRSDWVPNDSIDRSVQVDKESFRELLLPQHQETEKHPIQPKKEKREDKGGAGKAKEACSDVQGRKEKQASKKAPMPETSNRTHRGAKLLMEECNFSEFIKEMEKKTAFLRQELKTMMKTEQNLLSDRVNKNNQEGEAVEEAEKEEKKPDEQQKKKARSEGASPNKDPVRLKKKSISSGVVENLHQGLHTSGTKFKAGSLSRQSQAGQSCSDSAVARGKISFGAYEPSFGQSPLGWQDRAPAERKKHLIKELFGEGCLQGDNPSSSSSTGGKADR</sequence>
<feature type="compositionally biased region" description="Basic and acidic residues" evidence="6">
    <location>
        <begin position="272"/>
        <end position="310"/>
    </location>
</feature>
<dbReference type="EMBL" id="VZTZ01030499">
    <property type="protein sequence ID" value="NXU41328.1"/>
    <property type="molecule type" value="Genomic_DNA"/>
</dbReference>
<comment type="caution">
    <text evidence="8">The sequence shown here is derived from an EMBL/GenBank/DDBJ whole genome shotgun (WGS) entry which is preliminary data.</text>
</comment>
<reference evidence="8 9" key="1">
    <citation type="submission" date="2019-09" db="EMBL/GenBank/DDBJ databases">
        <title>Bird 10,000 Genomes (B10K) Project - Family phase.</title>
        <authorList>
            <person name="Zhang G."/>
        </authorList>
    </citation>
    <scope>NUCLEOTIDE SEQUENCE [LARGE SCALE GENOMIC DNA]</scope>
    <source>
        <strain evidence="8">B10K-DU-030-03</strain>
    </source>
</reference>
<feature type="region of interest" description="Disordered" evidence="6">
    <location>
        <begin position="265"/>
        <end position="327"/>
    </location>
</feature>
<protein>
    <recommendedName>
        <fullName evidence="3">Lebercilin-like protein</fullName>
    </recommendedName>
    <alternativeName>
        <fullName evidence="4">Leber congenital amaurosis 5-like protein</fullName>
    </alternativeName>
</protein>
<accession>A0A7L3KJ07</accession>
<feature type="region of interest" description="Disordered" evidence="6">
    <location>
        <begin position="493"/>
        <end position="515"/>
    </location>
</feature>
<dbReference type="OrthoDB" id="2123794at2759"/>
<name>A0A7L3KJ07_9PASS</name>
<feature type="domain" description="Lebercilin" evidence="7">
    <location>
        <begin position="35"/>
        <end position="226"/>
    </location>
</feature>
<evidence type="ECO:0000256" key="2">
    <source>
        <dbReference type="ARBA" id="ARBA00023054"/>
    </source>
</evidence>
<dbReference type="InterPro" id="IPR028933">
    <property type="entry name" value="Lebercilin_dom"/>
</dbReference>
<feature type="non-terminal residue" evidence="8">
    <location>
        <position position="1"/>
    </location>
</feature>
<feature type="coiled-coil region" evidence="5">
    <location>
        <begin position="116"/>
        <end position="179"/>
    </location>
</feature>
<dbReference type="GO" id="GO:0042073">
    <property type="term" value="P:intraciliary transport"/>
    <property type="evidence" value="ECO:0007669"/>
    <property type="project" value="TreeGrafter"/>
</dbReference>
<feature type="coiled-coil region" evidence="5">
    <location>
        <begin position="46"/>
        <end position="90"/>
    </location>
</feature>
<feature type="compositionally biased region" description="Polar residues" evidence="6">
    <location>
        <begin position="501"/>
        <end position="515"/>
    </location>
</feature>
<evidence type="ECO:0000256" key="6">
    <source>
        <dbReference type="SAM" id="MobiDB-lite"/>
    </source>
</evidence>
<feature type="non-terminal residue" evidence="8">
    <location>
        <position position="515"/>
    </location>
</feature>
<dbReference type="PANTHER" id="PTHR16650">
    <property type="entry name" value="C21ORF13-RELATED"/>
    <property type="match status" value="1"/>
</dbReference>
<evidence type="ECO:0000256" key="1">
    <source>
        <dbReference type="ARBA" id="ARBA00010229"/>
    </source>
</evidence>
<evidence type="ECO:0000256" key="3">
    <source>
        <dbReference type="ARBA" id="ARBA00041189"/>
    </source>
</evidence>
<feature type="compositionally biased region" description="Polar residues" evidence="6">
    <location>
        <begin position="440"/>
        <end position="452"/>
    </location>
</feature>
<evidence type="ECO:0000313" key="9">
    <source>
        <dbReference type="Proteomes" id="UP000525319"/>
    </source>
</evidence>
<gene>
    <name evidence="8" type="primary">Lca5l</name>
    <name evidence="8" type="ORF">DRYBRU_R06529</name>
</gene>
<dbReference type="PANTHER" id="PTHR16650:SF9">
    <property type="entry name" value="LEBERCILIN-LIKE PROTEIN"/>
    <property type="match status" value="1"/>
</dbReference>
<comment type="similarity">
    <text evidence="1">Belongs to the LCA5 family.</text>
</comment>
<evidence type="ECO:0000256" key="4">
    <source>
        <dbReference type="ARBA" id="ARBA00041402"/>
    </source>
</evidence>
<evidence type="ECO:0000313" key="8">
    <source>
        <dbReference type="EMBL" id="NXU41328.1"/>
    </source>
</evidence>
<dbReference type="InterPro" id="IPR026188">
    <property type="entry name" value="Lebercilin-like"/>
</dbReference>
<dbReference type="Proteomes" id="UP000525319">
    <property type="component" value="Unassembled WGS sequence"/>
</dbReference>
<proteinExistence type="inferred from homology"/>
<keyword evidence="9" id="KW-1185">Reference proteome</keyword>